<keyword evidence="1" id="KW-0540">Nuclease</keyword>
<keyword evidence="2" id="KW-0479">Metal-binding</keyword>
<dbReference type="GO" id="GO:0004518">
    <property type="term" value="F:nuclease activity"/>
    <property type="evidence" value="ECO:0007669"/>
    <property type="project" value="UniProtKB-KW"/>
</dbReference>
<dbReference type="Pfam" id="PF01026">
    <property type="entry name" value="TatD_DNase"/>
    <property type="match status" value="1"/>
</dbReference>
<keyword evidence="3 4" id="KW-0378">Hydrolase</keyword>
<dbReference type="Gene3D" id="3.20.20.140">
    <property type="entry name" value="Metal-dependent hydrolases"/>
    <property type="match status" value="1"/>
</dbReference>
<evidence type="ECO:0000313" key="4">
    <source>
        <dbReference type="EMBL" id="SUH18762.1"/>
    </source>
</evidence>
<dbReference type="EMBL" id="UGXS01000004">
    <property type="protein sequence ID" value="SUH18762.1"/>
    <property type="molecule type" value="Genomic_DNA"/>
</dbReference>
<dbReference type="PANTHER" id="PTHR10060">
    <property type="entry name" value="TATD FAMILY DEOXYRIBONUCLEASE"/>
    <property type="match status" value="1"/>
</dbReference>
<proteinExistence type="predicted"/>
<dbReference type="Proteomes" id="UP000255509">
    <property type="component" value="Unassembled WGS sequence"/>
</dbReference>
<evidence type="ECO:0000256" key="3">
    <source>
        <dbReference type="ARBA" id="ARBA00022801"/>
    </source>
</evidence>
<evidence type="ECO:0000313" key="5">
    <source>
        <dbReference type="Proteomes" id="UP000255509"/>
    </source>
</evidence>
<dbReference type="SUPFAM" id="SSF51556">
    <property type="entry name" value="Metallo-dependent hydrolases"/>
    <property type="match status" value="1"/>
</dbReference>
<dbReference type="EC" id="3.1.21.-" evidence="4"/>
<organism evidence="4 5">
    <name type="scientific">Salmonella enterica I</name>
    <dbReference type="NCBI Taxonomy" id="59201"/>
    <lineage>
        <taxon>Bacteria</taxon>
        <taxon>Pseudomonadati</taxon>
        <taxon>Pseudomonadota</taxon>
        <taxon>Gammaproteobacteria</taxon>
        <taxon>Enterobacterales</taxon>
        <taxon>Enterobacteriaceae</taxon>
        <taxon>Salmonella</taxon>
    </lineage>
</organism>
<protein>
    <submittedName>
        <fullName evidence="4">DNase TatD</fullName>
        <ecNumber evidence="4">3.1.21.-</ecNumber>
    </submittedName>
</protein>
<accession>A0A379WHQ2</accession>
<dbReference type="GO" id="GO:0046872">
    <property type="term" value="F:metal ion binding"/>
    <property type="evidence" value="ECO:0007669"/>
    <property type="project" value="UniProtKB-KW"/>
</dbReference>
<dbReference type="PANTHER" id="PTHR10060:SF15">
    <property type="entry name" value="DEOXYRIBONUCLEASE TATDN1"/>
    <property type="match status" value="1"/>
</dbReference>
<reference evidence="4 5" key="1">
    <citation type="submission" date="2018-06" db="EMBL/GenBank/DDBJ databases">
        <authorList>
            <consortium name="Pathogen Informatics"/>
            <person name="Doyle S."/>
        </authorList>
    </citation>
    <scope>NUCLEOTIDE SEQUENCE [LARGE SCALE GENOMIC DNA]</scope>
    <source>
        <strain evidence="4 5">NCTC8258</strain>
    </source>
</reference>
<dbReference type="InterPro" id="IPR018228">
    <property type="entry name" value="DNase_TatD-rel_CS"/>
</dbReference>
<name>A0A379WHQ2_SALET</name>
<evidence type="ECO:0000256" key="1">
    <source>
        <dbReference type="ARBA" id="ARBA00022722"/>
    </source>
</evidence>
<dbReference type="AlphaFoldDB" id="A0A379WHQ2"/>
<dbReference type="InterPro" id="IPR032466">
    <property type="entry name" value="Metal_Hydrolase"/>
</dbReference>
<dbReference type="PROSITE" id="PS01090">
    <property type="entry name" value="TATD_2"/>
    <property type="match status" value="1"/>
</dbReference>
<dbReference type="InterPro" id="IPR050891">
    <property type="entry name" value="TatD-type_Hydrolase"/>
</dbReference>
<evidence type="ECO:0000256" key="2">
    <source>
        <dbReference type="ARBA" id="ARBA00022723"/>
    </source>
</evidence>
<dbReference type="GO" id="GO:0016788">
    <property type="term" value="F:hydrolase activity, acting on ester bonds"/>
    <property type="evidence" value="ECO:0007669"/>
    <property type="project" value="InterPro"/>
</dbReference>
<gene>
    <name evidence="4" type="primary">tatD_1</name>
    <name evidence="4" type="ORF">NCTC8258_06623</name>
</gene>
<sequence>MPIFMHCRDAHERFLALLDPWLDSLPGAILHCFTGSRQQMQACVDRGLYIGITGGFATNDAGLSYVNSYRLFQRKSY</sequence>
<dbReference type="InterPro" id="IPR001130">
    <property type="entry name" value="TatD-like"/>
</dbReference>